<evidence type="ECO:0000256" key="2">
    <source>
        <dbReference type="SAM" id="Phobius"/>
    </source>
</evidence>
<evidence type="ECO:0000256" key="1">
    <source>
        <dbReference type="SAM" id="MobiDB-lite"/>
    </source>
</evidence>
<evidence type="ECO:0000259" key="3">
    <source>
        <dbReference type="Pfam" id="PF01145"/>
    </source>
</evidence>
<keyword evidence="5" id="KW-1185">Reference proteome</keyword>
<evidence type="ECO:0000313" key="5">
    <source>
        <dbReference type="Proteomes" id="UP000095751"/>
    </source>
</evidence>
<keyword evidence="2" id="KW-1133">Transmembrane helix</keyword>
<dbReference type="EMBL" id="KV784353">
    <property type="protein sequence ID" value="OEU22563.1"/>
    <property type="molecule type" value="Genomic_DNA"/>
</dbReference>
<feature type="region of interest" description="Disordered" evidence="1">
    <location>
        <begin position="1"/>
        <end position="20"/>
    </location>
</feature>
<keyword evidence="2" id="KW-0472">Membrane</keyword>
<evidence type="ECO:0000313" key="4">
    <source>
        <dbReference type="EMBL" id="OEU22563.1"/>
    </source>
</evidence>
<reference evidence="4 5" key="1">
    <citation type="submission" date="2016-09" db="EMBL/GenBank/DDBJ databases">
        <title>Extensive genetic diversity and differential bi-allelic expression allows diatom success in the polar Southern Ocean.</title>
        <authorList>
            <consortium name="DOE Joint Genome Institute"/>
            <person name="Mock T."/>
            <person name="Otillar R.P."/>
            <person name="Strauss J."/>
            <person name="Dupont C."/>
            <person name="Frickenhaus S."/>
            <person name="Maumus F."/>
            <person name="Mcmullan M."/>
            <person name="Sanges R."/>
            <person name="Schmutz J."/>
            <person name="Toseland A."/>
            <person name="Valas R."/>
            <person name="Veluchamy A."/>
            <person name="Ward B.J."/>
            <person name="Allen A."/>
            <person name="Barry K."/>
            <person name="Falciatore A."/>
            <person name="Ferrante M."/>
            <person name="Fortunato A.E."/>
            <person name="Gloeckner G."/>
            <person name="Gruber A."/>
            <person name="Hipkin R."/>
            <person name="Janech M."/>
            <person name="Kroth P."/>
            <person name="Leese F."/>
            <person name="Lindquist E."/>
            <person name="Lyon B.R."/>
            <person name="Martin J."/>
            <person name="Mayer C."/>
            <person name="Parker M."/>
            <person name="Quesneville H."/>
            <person name="Raymond J."/>
            <person name="Uhlig C."/>
            <person name="Valentin K.U."/>
            <person name="Worden A.Z."/>
            <person name="Armbrust E.V."/>
            <person name="Bowler C."/>
            <person name="Green B."/>
            <person name="Moulton V."/>
            <person name="Van Oosterhout C."/>
            <person name="Grigoriev I."/>
        </authorList>
    </citation>
    <scope>NUCLEOTIDE SEQUENCE [LARGE SCALE GENOMIC DNA]</scope>
    <source>
        <strain evidence="4 5">CCMP1102</strain>
    </source>
</reference>
<gene>
    <name evidence="4" type="ORF">FRACYDRAFT_267316</name>
</gene>
<sequence>MFASNLEEGQKQPIEAKEVSVEDLPKKSPKWMASKTMALDRSPEAVRRRKIALYVFLGVCLIVIIGVLGASFGKVASTEYGSEYNIHKKELDEAAKSGGLFIGPPGFRFIKFPSTFVTVDLDRRTCVSYDGLPLIFSVTYQYQMTETNLYQAIVKYRDYYKWADTVEAAGLSAVHQSCSEFKVTEFQTKRGIIQSNMETNLKLKLEGNPETGQEGVNAVAISLQLRFIGLPEAYILAVADKQAAEEDIALAIAQRKQETTKGRTKLLTAKEEARKIKDTAINEAEVLLTEANLKAEETLFSFQKEAEALVEVKSALNLTSEGVLAYISNNLLAESSKLTVKAGEPARLSRKDEL</sequence>
<organism evidence="4 5">
    <name type="scientific">Fragilariopsis cylindrus CCMP1102</name>
    <dbReference type="NCBI Taxonomy" id="635003"/>
    <lineage>
        <taxon>Eukaryota</taxon>
        <taxon>Sar</taxon>
        <taxon>Stramenopiles</taxon>
        <taxon>Ochrophyta</taxon>
        <taxon>Bacillariophyta</taxon>
        <taxon>Bacillariophyceae</taxon>
        <taxon>Bacillariophycidae</taxon>
        <taxon>Bacillariales</taxon>
        <taxon>Bacillariaceae</taxon>
        <taxon>Fragilariopsis</taxon>
    </lineage>
</organism>
<proteinExistence type="predicted"/>
<protein>
    <recommendedName>
        <fullName evidence="3">Band 7 domain-containing protein</fullName>
    </recommendedName>
</protein>
<name>A0A1E7FXM4_9STRA</name>
<dbReference type="Proteomes" id="UP000095751">
    <property type="component" value="Unassembled WGS sequence"/>
</dbReference>
<dbReference type="InParanoid" id="A0A1E7FXM4"/>
<keyword evidence="2" id="KW-0812">Transmembrane</keyword>
<feature type="domain" description="Band 7" evidence="3">
    <location>
        <begin position="94"/>
        <end position="258"/>
    </location>
</feature>
<feature type="transmembrane region" description="Helical" evidence="2">
    <location>
        <begin position="51"/>
        <end position="72"/>
    </location>
</feature>
<feature type="compositionally biased region" description="Basic and acidic residues" evidence="1">
    <location>
        <begin position="8"/>
        <end position="20"/>
    </location>
</feature>
<dbReference type="KEGG" id="fcy:FRACYDRAFT_267316"/>
<accession>A0A1E7FXM4</accession>
<dbReference type="Pfam" id="PF01145">
    <property type="entry name" value="Band_7"/>
    <property type="match status" value="1"/>
</dbReference>
<dbReference type="InterPro" id="IPR001107">
    <property type="entry name" value="Band_7"/>
</dbReference>
<dbReference type="OrthoDB" id="190994at2759"/>
<dbReference type="AlphaFoldDB" id="A0A1E7FXM4"/>